<feature type="region of interest" description="Disordered" evidence="1">
    <location>
        <begin position="43"/>
        <end position="65"/>
    </location>
</feature>
<evidence type="ECO:0000313" key="2">
    <source>
        <dbReference type="EMBL" id="KKR82695.1"/>
    </source>
</evidence>
<feature type="compositionally biased region" description="Acidic residues" evidence="1">
    <location>
        <begin position="56"/>
        <end position="65"/>
    </location>
</feature>
<name>A0A0G0WEJ5_9BACT</name>
<organism evidence="2 3">
    <name type="scientific">Candidatus Daviesbacteria bacterium GW2011_GWA2_40_9</name>
    <dbReference type="NCBI Taxonomy" id="1618424"/>
    <lineage>
        <taxon>Bacteria</taxon>
        <taxon>Candidatus Daviesiibacteriota</taxon>
    </lineage>
</organism>
<protein>
    <submittedName>
        <fullName evidence="2">Uncharacterized protein</fullName>
    </submittedName>
</protein>
<dbReference type="EMBL" id="LCAB01000010">
    <property type="protein sequence ID" value="KKR82695.1"/>
    <property type="molecule type" value="Genomic_DNA"/>
</dbReference>
<evidence type="ECO:0000313" key="3">
    <source>
        <dbReference type="Proteomes" id="UP000034601"/>
    </source>
</evidence>
<gene>
    <name evidence="2" type="ORF">UU29_C0010G0041</name>
</gene>
<comment type="caution">
    <text evidence="2">The sequence shown here is derived from an EMBL/GenBank/DDBJ whole genome shotgun (WGS) entry which is preliminary data.</text>
</comment>
<dbReference type="Proteomes" id="UP000034601">
    <property type="component" value="Unassembled WGS sequence"/>
</dbReference>
<proteinExistence type="predicted"/>
<dbReference type="AlphaFoldDB" id="A0A0G0WEJ5"/>
<reference evidence="2 3" key="1">
    <citation type="journal article" date="2015" name="Nature">
        <title>rRNA introns, odd ribosomes, and small enigmatic genomes across a large radiation of phyla.</title>
        <authorList>
            <person name="Brown C.T."/>
            <person name="Hug L.A."/>
            <person name="Thomas B.C."/>
            <person name="Sharon I."/>
            <person name="Castelle C.J."/>
            <person name="Singh A."/>
            <person name="Wilkins M.J."/>
            <person name="Williams K.H."/>
            <person name="Banfield J.F."/>
        </authorList>
    </citation>
    <scope>NUCLEOTIDE SEQUENCE [LARGE SCALE GENOMIC DNA]</scope>
</reference>
<sequence>MLPLDVIKKYYPNSSEEELKDIQEVVYLLSCAIMQEFYGPPLGEPRSLSGSKWIGDFEESGQDEK</sequence>
<accession>A0A0G0WEJ5</accession>
<evidence type="ECO:0000256" key="1">
    <source>
        <dbReference type="SAM" id="MobiDB-lite"/>
    </source>
</evidence>